<organism evidence="1 2">
    <name type="scientific">Necator americanus</name>
    <name type="common">Human hookworm</name>
    <dbReference type="NCBI Taxonomy" id="51031"/>
    <lineage>
        <taxon>Eukaryota</taxon>
        <taxon>Metazoa</taxon>
        <taxon>Ecdysozoa</taxon>
        <taxon>Nematoda</taxon>
        <taxon>Chromadorea</taxon>
        <taxon>Rhabditida</taxon>
        <taxon>Rhabditina</taxon>
        <taxon>Rhabditomorpha</taxon>
        <taxon>Strongyloidea</taxon>
        <taxon>Ancylostomatidae</taxon>
        <taxon>Bunostominae</taxon>
        <taxon>Necator</taxon>
    </lineage>
</organism>
<comment type="caution">
    <text evidence="1">The sequence shown here is derived from an EMBL/GenBank/DDBJ whole genome shotgun (WGS) entry which is preliminary data.</text>
</comment>
<evidence type="ECO:0000313" key="1">
    <source>
        <dbReference type="EMBL" id="KAK6736012.1"/>
    </source>
</evidence>
<sequence length="89" mass="10075">MESNEINVTIVNTLNTSNKDSLQPWEDFYTLEANGVEEFEGPLSKEPDVVQYLAHRAIITPHKSPTKLRIVFDAAAHLKDCSTKFIEDL</sequence>
<dbReference type="Proteomes" id="UP001303046">
    <property type="component" value="Unassembled WGS sequence"/>
</dbReference>
<dbReference type="EMBL" id="JAVFWL010000002">
    <property type="protein sequence ID" value="KAK6736012.1"/>
    <property type="molecule type" value="Genomic_DNA"/>
</dbReference>
<gene>
    <name evidence="1" type="primary">Necator_chrII.g6764</name>
    <name evidence="1" type="ORF">RB195_018971</name>
</gene>
<name>A0ABR1CC05_NECAM</name>
<keyword evidence="2" id="KW-1185">Reference proteome</keyword>
<reference evidence="1 2" key="1">
    <citation type="submission" date="2023-08" db="EMBL/GenBank/DDBJ databases">
        <title>A Necator americanus chromosomal reference genome.</title>
        <authorList>
            <person name="Ilik V."/>
            <person name="Petrzelkova K.J."/>
            <person name="Pardy F."/>
            <person name="Fuh T."/>
            <person name="Niatou-Singa F.S."/>
            <person name="Gouil Q."/>
            <person name="Baker L."/>
            <person name="Ritchie M.E."/>
            <person name="Jex A.R."/>
            <person name="Gazzola D."/>
            <person name="Li H."/>
            <person name="Toshio Fujiwara R."/>
            <person name="Zhan B."/>
            <person name="Aroian R.V."/>
            <person name="Pafco B."/>
            <person name="Schwarz E.M."/>
        </authorList>
    </citation>
    <scope>NUCLEOTIDE SEQUENCE [LARGE SCALE GENOMIC DNA]</scope>
    <source>
        <strain evidence="1 2">Aroian</strain>
        <tissue evidence="1">Whole animal</tissue>
    </source>
</reference>
<evidence type="ECO:0000313" key="2">
    <source>
        <dbReference type="Proteomes" id="UP001303046"/>
    </source>
</evidence>
<accession>A0ABR1CC05</accession>
<proteinExistence type="predicted"/>
<protein>
    <submittedName>
        <fullName evidence="1">Uncharacterized protein</fullName>
    </submittedName>
</protein>